<feature type="compositionally biased region" description="Acidic residues" evidence="1">
    <location>
        <begin position="662"/>
        <end position="671"/>
    </location>
</feature>
<sequence length="774" mass="83570">MSDDMQSFGPRMSGEFLVRRKRRRMGAATDPGLGFYVPSSPTSVDANPSSETAEPRSASSENCDIPQDPPQCHSPMDVDDQAPLETPQQSGGSPIPTPMQTVESFLRKSAGGSRKRQKLKHVDLGATSPASHRTEEQPPPTITQPLTNTAPRRKRRNRSSSSRVKAALVKGKAYRTRSQKPRAITENLVRAALANHVDVDEEFLEDGRKPQNRLDLRTGTNELVQNTPATARRRNLVHPSKTQPFPCERSLGNTPGGPELGQHPRKPMTAWEGSMALSKLDIRMPASTVTPRRKGRPIQGSSSSRVRGRYPKLPFTPLSPTPKPSSRGHPAPSSRLHLQRGPPGEKTHPEVAAMPLISAEEVTSPNSEPGSEHEFGSSTLNLVVRAFDRDPQDPGRNRDSAGASGAAVTHPQRSAPQANSDSRKVHFSSPLATDTDDHEPDTHPTILVPNSSDPNLASRASPEPSNRVSHRSLPHPRPSPHLPFVQSHPHSLDRTQDHRASAVDSDVERVPGETDAFGPPITVSTRPETCNDSGAVASGGLKSSDVKNSGGLEEAENVDQNRSGAGSRFSSQDPAETLLGNVQECISPQGAHPHRTAGDWNPDMRQQNDGVRQSPTAHQPFHLPDGVDDSKPMKPLMSSFDRLAVDARRVESGARSQLQAEVEGDEEDAELVDTSKGVTNSKGPPRSTSFPPLGRMLSLLDEAGPSRSLGGFGRTITRRPRRPISGRRFSKGFQTQPVAEVESGWQSEGTSSNVNARSGAGVSKSDDLTYFAGL</sequence>
<dbReference type="EMBL" id="WIUZ02000002">
    <property type="protein sequence ID" value="KAF9790799.1"/>
    <property type="molecule type" value="Genomic_DNA"/>
</dbReference>
<dbReference type="AlphaFoldDB" id="A0A9P6HN00"/>
<feature type="compositionally biased region" description="Basic and acidic residues" evidence="1">
    <location>
        <begin position="490"/>
        <end position="512"/>
    </location>
</feature>
<feature type="compositionally biased region" description="Polar residues" evidence="1">
    <location>
        <begin position="522"/>
        <end position="532"/>
    </location>
</feature>
<accession>A0A9P6HN00</accession>
<feature type="compositionally biased region" description="Polar residues" evidence="1">
    <location>
        <begin position="411"/>
        <end position="420"/>
    </location>
</feature>
<feature type="compositionally biased region" description="Polar residues" evidence="1">
    <location>
        <begin position="744"/>
        <end position="756"/>
    </location>
</feature>
<feature type="region of interest" description="Disordered" evidence="1">
    <location>
        <begin position="283"/>
        <end position="629"/>
    </location>
</feature>
<feature type="region of interest" description="Disordered" evidence="1">
    <location>
        <begin position="655"/>
        <end position="774"/>
    </location>
</feature>
<feature type="compositionally biased region" description="Polar residues" evidence="1">
    <location>
        <begin position="39"/>
        <end position="62"/>
    </location>
</feature>
<keyword evidence="3" id="KW-1185">Reference proteome</keyword>
<proteinExistence type="predicted"/>
<feature type="compositionally biased region" description="Polar residues" evidence="1">
    <location>
        <begin position="86"/>
        <end position="103"/>
    </location>
</feature>
<feature type="region of interest" description="Disordered" evidence="1">
    <location>
        <begin position="239"/>
        <end position="267"/>
    </location>
</feature>
<evidence type="ECO:0000313" key="3">
    <source>
        <dbReference type="Proteomes" id="UP000736335"/>
    </source>
</evidence>
<feature type="compositionally biased region" description="Basic residues" evidence="1">
    <location>
        <begin position="716"/>
        <end position="730"/>
    </location>
</feature>
<feature type="compositionally biased region" description="Polar residues" evidence="1">
    <location>
        <begin position="604"/>
        <end position="617"/>
    </location>
</feature>
<dbReference type="Proteomes" id="UP000736335">
    <property type="component" value="Unassembled WGS sequence"/>
</dbReference>
<comment type="caution">
    <text evidence="2">The sequence shown here is derived from an EMBL/GenBank/DDBJ whole genome shotgun (WGS) entry which is preliminary data.</text>
</comment>
<reference evidence="2" key="1">
    <citation type="journal article" date="2020" name="Nat. Commun.">
        <title>Large-scale genome sequencing of mycorrhizal fungi provides insights into the early evolution of symbiotic traits.</title>
        <authorList>
            <person name="Miyauchi S."/>
            <person name="Kiss E."/>
            <person name="Kuo A."/>
            <person name="Drula E."/>
            <person name="Kohler A."/>
            <person name="Sanchez-Garcia M."/>
            <person name="Morin E."/>
            <person name="Andreopoulos B."/>
            <person name="Barry K.W."/>
            <person name="Bonito G."/>
            <person name="Buee M."/>
            <person name="Carver A."/>
            <person name="Chen C."/>
            <person name="Cichocki N."/>
            <person name="Clum A."/>
            <person name="Culley D."/>
            <person name="Crous P.W."/>
            <person name="Fauchery L."/>
            <person name="Girlanda M."/>
            <person name="Hayes R.D."/>
            <person name="Keri Z."/>
            <person name="LaButti K."/>
            <person name="Lipzen A."/>
            <person name="Lombard V."/>
            <person name="Magnuson J."/>
            <person name="Maillard F."/>
            <person name="Murat C."/>
            <person name="Nolan M."/>
            <person name="Ohm R.A."/>
            <person name="Pangilinan J."/>
            <person name="Pereira M.F."/>
            <person name="Perotto S."/>
            <person name="Peter M."/>
            <person name="Pfister S."/>
            <person name="Riley R."/>
            <person name="Sitrit Y."/>
            <person name="Stielow J.B."/>
            <person name="Szollosi G."/>
            <person name="Zifcakova L."/>
            <person name="Stursova M."/>
            <person name="Spatafora J.W."/>
            <person name="Tedersoo L."/>
            <person name="Vaario L.M."/>
            <person name="Yamada A."/>
            <person name="Yan M."/>
            <person name="Wang P."/>
            <person name="Xu J."/>
            <person name="Bruns T."/>
            <person name="Baldrian P."/>
            <person name="Vilgalys R."/>
            <person name="Dunand C."/>
            <person name="Henrissat B."/>
            <person name="Grigoriev I.V."/>
            <person name="Hibbett D."/>
            <person name="Nagy L.G."/>
            <person name="Martin F.M."/>
        </authorList>
    </citation>
    <scope>NUCLEOTIDE SEQUENCE</scope>
    <source>
        <strain evidence="2">UH-Tt-Lm1</strain>
    </source>
</reference>
<feature type="compositionally biased region" description="Polar residues" evidence="1">
    <location>
        <begin position="676"/>
        <end position="690"/>
    </location>
</feature>
<evidence type="ECO:0000256" key="1">
    <source>
        <dbReference type="SAM" id="MobiDB-lite"/>
    </source>
</evidence>
<feature type="compositionally biased region" description="Polar residues" evidence="1">
    <location>
        <begin position="558"/>
        <end position="574"/>
    </location>
</feature>
<protein>
    <submittedName>
        <fullName evidence="2">Uncharacterized protein</fullName>
    </submittedName>
</protein>
<name>A0A9P6HN00_9AGAM</name>
<reference evidence="2" key="2">
    <citation type="submission" date="2020-11" db="EMBL/GenBank/DDBJ databases">
        <authorList>
            <consortium name="DOE Joint Genome Institute"/>
            <person name="Kuo A."/>
            <person name="Miyauchi S."/>
            <person name="Kiss E."/>
            <person name="Drula E."/>
            <person name="Kohler A."/>
            <person name="Sanchez-Garcia M."/>
            <person name="Andreopoulos B."/>
            <person name="Barry K.W."/>
            <person name="Bonito G."/>
            <person name="Buee M."/>
            <person name="Carver A."/>
            <person name="Chen C."/>
            <person name="Cichocki N."/>
            <person name="Clum A."/>
            <person name="Culley D."/>
            <person name="Crous P.W."/>
            <person name="Fauchery L."/>
            <person name="Girlanda M."/>
            <person name="Hayes R."/>
            <person name="Keri Z."/>
            <person name="Labutti K."/>
            <person name="Lipzen A."/>
            <person name="Lombard V."/>
            <person name="Magnuson J."/>
            <person name="Maillard F."/>
            <person name="Morin E."/>
            <person name="Murat C."/>
            <person name="Nolan M."/>
            <person name="Ohm R."/>
            <person name="Pangilinan J."/>
            <person name="Pereira M."/>
            <person name="Perotto S."/>
            <person name="Peter M."/>
            <person name="Riley R."/>
            <person name="Sitrit Y."/>
            <person name="Stielow B."/>
            <person name="Szollosi G."/>
            <person name="Zifcakova L."/>
            <person name="Stursova M."/>
            <person name="Spatafora J.W."/>
            <person name="Tedersoo L."/>
            <person name="Vaario L.-M."/>
            <person name="Yamada A."/>
            <person name="Yan M."/>
            <person name="Wang P."/>
            <person name="Xu J."/>
            <person name="Bruns T."/>
            <person name="Baldrian P."/>
            <person name="Vilgalys R."/>
            <person name="Henrissat B."/>
            <person name="Grigoriev I.V."/>
            <person name="Hibbett D."/>
            <person name="Nagy L.G."/>
            <person name="Martin F.M."/>
        </authorList>
    </citation>
    <scope>NUCLEOTIDE SEQUENCE</scope>
    <source>
        <strain evidence="2">UH-Tt-Lm1</strain>
    </source>
</reference>
<organism evidence="2 3">
    <name type="scientific">Thelephora terrestris</name>
    <dbReference type="NCBI Taxonomy" id="56493"/>
    <lineage>
        <taxon>Eukaryota</taxon>
        <taxon>Fungi</taxon>
        <taxon>Dikarya</taxon>
        <taxon>Basidiomycota</taxon>
        <taxon>Agaricomycotina</taxon>
        <taxon>Agaricomycetes</taxon>
        <taxon>Thelephorales</taxon>
        <taxon>Thelephoraceae</taxon>
        <taxon>Thelephora</taxon>
    </lineage>
</organism>
<evidence type="ECO:0000313" key="2">
    <source>
        <dbReference type="EMBL" id="KAF9790799.1"/>
    </source>
</evidence>
<feature type="region of interest" description="Disordered" evidence="1">
    <location>
        <begin position="1"/>
        <end position="180"/>
    </location>
</feature>
<dbReference type="OrthoDB" id="10424429at2759"/>
<gene>
    <name evidence="2" type="ORF">BJ322DRAFT_1104449</name>
</gene>
<feature type="compositionally biased region" description="Basic and acidic residues" evidence="1">
    <location>
        <begin position="386"/>
        <end position="399"/>
    </location>
</feature>